<dbReference type="PANTHER" id="PTHR13812:SF19">
    <property type="entry name" value="KETIMINE REDUCTASE MU-CRYSTALLIN"/>
    <property type="match status" value="1"/>
</dbReference>
<dbReference type="EMBL" id="JBFOCI010000003">
    <property type="protein sequence ID" value="MEW9806517.1"/>
    <property type="molecule type" value="Genomic_DNA"/>
</dbReference>
<proteinExistence type="inferred from homology"/>
<dbReference type="RefSeq" id="WP_367723652.1">
    <property type="nucleotide sequence ID" value="NZ_JBFOCH010000030.1"/>
</dbReference>
<protein>
    <submittedName>
        <fullName evidence="2">Ornithine cyclodeaminase family protein</fullName>
    </submittedName>
</protein>
<organism evidence="2 3">
    <name type="scientific">Mesorhizobium marinum</name>
    <dbReference type="NCBI Taxonomy" id="3228790"/>
    <lineage>
        <taxon>Bacteria</taxon>
        <taxon>Pseudomonadati</taxon>
        <taxon>Pseudomonadota</taxon>
        <taxon>Alphaproteobacteria</taxon>
        <taxon>Hyphomicrobiales</taxon>
        <taxon>Phyllobacteriaceae</taxon>
        <taxon>Mesorhizobium</taxon>
    </lineage>
</organism>
<evidence type="ECO:0000256" key="1">
    <source>
        <dbReference type="ARBA" id="ARBA00008903"/>
    </source>
</evidence>
<name>A0ABV3R0U3_9HYPH</name>
<keyword evidence="3" id="KW-1185">Reference proteome</keyword>
<evidence type="ECO:0000313" key="3">
    <source>
        <dbReference type="Proteomes" id="UP001556196"/>
    </source>
</evidence>
<reference evidence="2 3" key="1">
    <citation type="submission" date="2024-06" db="EMBL/GenBank/DDBJ databases">
        <authorList>
            <person name="Tuo L."/>
        </authorList>
    </citation>
    <scope>NUCLEOTIDE SEQUENCE [LARGE SCALE GENOMIC DNA]</scope>
    <source>
        <strain evidence="2 3">ZMM04-5</strain>
    </source>
</reference>
<dbReference type="PANTHER" id="PTHR13812">
    <property type="entry name" value="KETIMINE REDUCTASE MU-CRYSTALLIN"/>
    <property type="match status" value="1"/>
</dbReference>
<dbReference type="InterPro" id="IPR023401">
    <property type="entry name" value="ODC_N"/>
</dbReference>
<dbReference type="PIRSF" id="PIRSF001439">
    <property type="entry name" value="CryM"/>
    <property type="match status" value="1"/>
</dbReference>
<dbReference type="InterPro" id="IPR036291">
    <property type="entry name" value="NAD(P)-bd_dom_sf"/>
</dbReference>
<dbReference type="Gene3D" id="3.40.50.720">
    <property type="entry name" value="NAD(P)-binding Rossmann-like Domain"/>
    <property type="match status" value="1"/>
</dbReference>
<dbReference type="Proteomes" id="UP001556196">
    <property type="component" value="Unassembled WGS sequence"/>
</dbReference>
<evidence type="ECO:0000313" key="2">
    <source>
        <dbReference type="EMBL" id="MEW9806517.1"/>
    </source>
</evidence>
<dbReference type="InterPro" id="IPR003462">
    <property type="entry name" value="ODC_Mu_crystall"/>
</dbReference>
<dbReference type="Pfam" id="PF02423">
    <property type="entry name" value="OCD_Mu_crystall"/>
    <property type="match status" value="1"/>
</dbReference>
<sequence length="324" mass="35388">MEMIDARRVHELGDFAGLVEALRKAHKGGMPKHSDRLIYQEPNPAGQPDIFIILPAWEPQEAILAKFVTSFPNNRERHGVSNVNSLYCMMNGQTGITEAVMDGEAIIFRKTSSDSALGSSILSRPDAETFLMIGAGALSPYTVEAHLTVRPSIKRVLLWNRTSSNAEALAAKLAEKGISAEVAGDLDAAVSEADIICSATMATTPHLKGKLLKPGCHVDLIGSFTPEMREADDDVLKRAKIFVDHRQTTTRSGEFLGPFERGVIAPSHVRADLFELIQGKAEGRTSDSDITMMKNGGGSHLDYWVAKYLMDRHFGREFSTTCSS</sequence>
<dbReference type="SUPFAM" id="SSF51735">
    <property type="entry name" value="NAD(P)-binding Rossmann-fold domains"/>
    <property type="match status" value="1"/>
</dbReference>
<comment type="caution">
    <text evidence="2">The sequence shown here is derived from an EMBL/GenBank/DDBJ whole genome shotgun (WGS) entry which is preliminary data.</text>
</comment>
<gene>
    <name evidence="2" type="ORF">ABUE31_11035</name>
</gene>
<dbReference type="Gene3D" id="3.30.1780.10">
    <property type="entry name" value="ornithine cyclodeaminase, domain 1"/>
    <property type="match status" value="1"/>
</dbReference>
<comment type="similarity">
    <text evidence="1">Belongs to the ornithine cyclodeaminase/mu-crystallin family.</text>
</comment>
<accession>A0ABV3R0U3</accession>